<name>A0A1V9XM00_9ACAR</name>
<evidence type="ECO:0000256" key="1">
    <source>
        <dbReference type="SAM" id="MobiDB-lite"/>
    </source>
</evidence>
<dbReference type="AlphaFoldDB" id="A0A1V9XM00"/>
<evidence type="ECO:0000313" key="3">
    <source>
        <dbReference type="Proteomes" id="UP000192247"/>
    </source>
</evidence>
<reference evidence="2 3" key="1">
    <citation type="journal article" date="2017" name="Gigascience">
        <title>Draft genome of the honey bee ectoparasitic mite, Tropilaelaps mercedesae, is shaped by the parasitic life history.</title>
        <authorList>
            <person name="Dong X."/>
            <person name="Armstrong S.D."/>
            <person name="Xia D."/>
            <person name="Makepeace B.L."/>
            <person name="Darby A.C."/>
            <person name="Kadowaki T."/>
        </authorList>
    </citation>
    <scope>NUCLEOTIDE SEQUENCE [LARGE SCALE GENOMIC DNA]</scope>
    <source>
        <strain evidence="2">Wuxi-XJTLU</strain>
    </source>
</reference>
<comment type="caution">
    <text evidence="2">The sequence shown here is derived from an EMBL/GenBank/DDBJ whole genome shotgun (WGS) entry which is preliminary data.</text>
</comment>
<proteinExistence type="predicted"/>
<organism evidence="2 3">
    <name type="scientific">Tropilaelaps mercedesae</name>
    <dbReference type="NCBI Taxonomy" id="418985"/>
    <lineage>
        <taxon>Eukaryota</taxon>
        <taxon>Metazoa</taxon>
        <taxon>Ecdysozoa</taxon>
        <taxon>Arthropoda</taxon>
        <taxon>Chelicerata</taxon>
        <taxon>Arachnida</taxon>
        <taxon>Acari</taxon>
        <taxon>Parasitiformes</taxon>
        <taxon>Mesostigmata</taxon>
        <taxon>Gamasina</taxon>
        <taxon>Dermanyssoidea</taxon>
        <taxon>Laelapidae</taxon>
        <taxon>Tropilaelaps</taxon>
    </lineage>
</organism>
<keyword evidence="3" id="KW-1185">Reference proteome</keyword>
<dbReference type="EMBL" id="MNPL01007976">
    <property type="protein sequence ID" value="OQR74443.1"/>
    <property type="molecule type" value="Genomic_DNA"/>
</dbReference>
<dbReference type="Proteomes" id="UP000192247">
    <property type="component" value="Unassembled WGS sequence"/>
</dbReference>
<gene>
    <name evidence="2" type="ORF">BIW11_09067</name>
</gene>
<feature type="compositionally biased region" description="Gly residues" evidence="1">
    <location>
        <begin position="18"/>
        <end position="27"/>
    </location>
</feature>
<sequence>MSIAARASSLPQISSTPGGNGGGGGGKAIPVPPSWKKAPRLRRSWLLSFDSRPRAEYVDCWSSLLSFEIIVVKRSFIPLVDGRAASLVVPSNRLTLLSESQSLW</sequence>
<dbReference type="InParanoid" id="A0A1V9XM00"/>
<protein>
    <submittedName>
        <fullName evidence="2">Uncharacterized protein</fullName>
    </submittedName>
</protein>
<evidence type="ECO:0000313" key="2">
    <source>
        <dbReference type="EMBL" id="OQR74443.1"/>
    </source>
</evidence>
<accession>A0A1V9XM00</accession>
<feature type="region of interest" description="Disordered" evidence="1">
    <location>
        <begin position="1"/>
        <end position="34"/>
    </location>
</feature>